<proteinExistence type="predicted"/>
<organism evidence="3 4">
    <name type="scientific">Caenimonas sedimenti</name>
    <dbReference type="NCBI Taxonomy" id="2596921"/>
    <lineage>
        <taxon>Bacteria</taxon>
        <taxon>Pseudomonadati</taxon>
        <taxon>Pseudomonadota</taxon>
        <taxon>Betaproteobacteria</taxon>
        <taxon>Burkholderiales</taxon>
        <taxon>Comamonadaceae</taxon>
        <taxon>Caenimonas</taxon>
    </lineage>
</organism>
<keyword evidence="1" id="KW-0732">Signal</keyword>
<dbReference type="AlphaFoldDB" id="A0A562ZNE3"/>
<dbReference type="RefSeq" id="WP_145894551.1">
    <property type="nucleotide sequence ID" value="NZ_VOBQ01000014.1"/>
</dbReference>
<evidence type="ECO:0000313" key="4">
    <source>
        <dbReference type="Proteomes" id="UP000318199"/>
    </source>
</evidence>
<dbReference type="InterPro" id="IPR009045">
    <property type="entry name" value="Zn_M74/Hedgehog-like"/>
</dbReference>
<dbReference type="InterPro" id="IPR013230">
    <property type="entry name" value="Peptidase_M15A_C"/>
</dbReference>
<feature type="chain" id="PRO_5021872108" evidence="1">
    <location>
        <begin position="25"/>
        <end position="203"/>
    </location>
</feature>
<evidence type="ECO:0000256" key="1">
    <source>
        <dbReference type="SAM" id="SignalP"/>
    </source>
</evidence>
<feature type="domain" description="Peptidase M15A C-terminal" evidence="2">
    <location>
        <begin position="84"/>
        <end position="177"/>
    </location>
</feature>
<dbReference type="EMBL" id="VOBQ01000014">
    <property type="protein sequence ID" value="TWO69838.1"/>
    <property type="molecule type" value="Genomic_DNA"/>
</dbReference>
<evidence type="ECO:0000259" key="2">
    <source>
        <dbReference type="Pfam" id="PF08291"/>
    </source>
</evidence>
<accession>A0A562ZNE3</accession>
<dbReference type="Pfam" id="PF08291">
    <property type="entry name" value="Peptidase_M15_3"/>
    <property type="match status" value="1"/>
</dbReference>
<dbReference type="Gene3D" id="3.30.1380.10">
    <property type="match status" value="1"/>
</dbReference>
<reference evidence="3 4" key="1">
    <citation type="submission" date="2019-07" db="EMBL/GenBank/DDBJ databases">
        <title>Caenimonas sedimenti sp. nov., isolated from activated sludge.</title>
        <authorList>
            <person name="Xu J."/>
        </authorList>
    </citation>
    <scope>NUCLEOTIDE SEQUENCE [LARGE SCALE GENOMIC DNA]</scope>
    <source>
        <strain evidence="3 4">HX-9-20</strain>
    </source>
</reference>
<gene>
    <name evidence="3" type="ORF">FN976_18660</name>
</gene>
<evidence type="ECO:0000313" key="3">
    <source>
        <dbReference type="EMBL" id="TWO69838.1"/>
    </source>
</evidence>
<dbReference type="SUPFAM" id="SSF55166">
    <property type="entry name" value="Hedgehog/DD-peptidase"/>
    <property type="match status" value="1"/>
</dbReference>
<comment type="caution">
    <text evidence="3">The sequence shown here is derived from an EMBL/GenBank/DDBJ whole genome shotgun (WGS) entry which is preliminary data.</text>
</comment>
<feature type="signal peptide" evidence="1">
    <location>
        <begin position="1"/>
        <end position="24"/>
    </location>
</feature>
<keyword evidence="4" id="KW-1185">Reference proteome</keyword>
<protein>
    <submittedName>
        <fullName evidence="3">Peptidase M15</fullName>
    </submittedName>
</protein>
<sequence>MRRGIGVLLFLIAWLGGNAARAQADERDATQFAQWRLSRQAQVEAFQTFLDQENLAHVSPLHELLRSASMWKECKAEPFQIPPAAQWSEVRKVLQLLVTLRERKLLDRIEVVSGYRDEALNRCAGGSPRSAHRRSFAVDLAPLSRAQGLALCRFWRDQGEPLDMGLSRYPTGRVHIDRAGYRTWGEDHTRLTSFCNLEAAPHR</sequence>
<dbReference type="OrthoDB" id="6695647at2"/>
<name>A0A562ZNE3_9BURK</name>
<dbReference type="Proteomes" id="UP000318199">
    <property type="component" value="Unassembled WGS sequence"/>
</dbReference>